<reference evidence="2 3" key="1">
    <citation type="submission" date="2020-02" db="EMBL/GenBank/DDBJ databases">
        <title>Whole-genome analyses of novel actinobacteria.</title>
        <authorList>
            <person name="Sahin N."/>
        </authorList>
    </citation>
    <scope>NUCLEOTIDE SEQUENCE [LARGE SCALE GENOMIC DNA]</scope>
    <source>
        <strain evidence="2 3">A7024</strain>
    </source>
</reference>
<protein>
    <recommendedName>
        <fullName evidence="1">DUF11 domain-containing protein</fullName>
    </recommendedName>
</protein>
<evidence type="ECO:0000313" key="2">
    <source>
        <dbReference type="EMBL" id="NGN62520.1"/>
    </source>
</evidence>
<dbReference type="InterPro" id="IPR001434">
    <property type="entry name" value="OmcB-like_DUF11"/>
</dbReference>
<dbReference type="GO" id="GO:0005975">
    <property type="term" value="P:carbohydrate metabolic process"/>
    <property type="evidence" value="ECO:0007669"/>
    <property type="project" value="UniProtKB-ARBA"/>
</dbReference>
<comment type="caution">
    <text evidence="2">The sequence shown here is derived from an EMBL/GenBank/DDBJ whole genome shotgun (WGS) entry which is preliminary data.</text>
</comment>
<sequence>MTEPPHEMCARIPGGNATFEVPYGGLFIHCRLGTTTAPARPPQEKQCAAANPPLIYEEDPRGAPFEGECVWPWESSRRPLDTPEADIAVTLSAPRGIAVGGRITYTVTGRHNGGAATPWAEHSVALPANVAFVSGKGCTFHEQTSTPLGKRARWVACRTDLTSGAGTATFTVQYALTSVGNVVLTAERYRYERWDTSEANNTSRKICTVLTGLILTC</sequence>
<feature type="domain" description="DUF11" evidence="1">
    <location>
        <begin position="86"/>
        <end position="203"/>
    </location>
</feature>
<evidence type="ECO:0000259" key="1">
    <source>
        <dbReference type="Pfam" id="PF01345"/>
    </source>
</evidence>
<dbReference type="Gene3D" id="2.60.40.10">
    <property type="entry name" value="Immunoglobulins"/>
    <property type="match status" value="1"/>
</dbReference>
<keyword evidence="3" id="KW-1185">Reference proteome</keyword>
<gene>
    <name evidence="2" type="ORF">G5C51_01150</name>
</gene>
<dbReference type="Pfam" id="PF01345">
    <property type="entry name" value="DUF11"/>
    <property type="match status" value="1"/>
</dbReference>
<dbReference type="AlphaFoldDB" id="A0A6G4TSJ5"/>
<evidence type="ECO:0000313" key="3">
    <source>
        <dbReference type="Proteomes" id="UP000481583"/>
    </source>
</evidence>
<dbReference type="Proteomes" id="UP000481583">
    <property type="component" value="Unassembled WGS sequence"/>
</dbReference>
<proteinExistence type="predicted"/>
<organism evidence="2 3">
    <name type="scientific">Streptomyces coryli</name>
    <dbReference type="NCBI Taxonomy" id="1128680"/>
    <lineage>
        <taxon>Bacteria</taxon>
        <taxon>Bacillati</taxon>
        <taxon>Actinomycetota</taxon>
        <taxon>Actinomycetes</taxon>
        <taxon>Kitasatosporales</taxon>
        <taxon>Streptomycetaceae</taxon>
        <taxon>Streptomyces</taxon>
    </lineage>
</organism>
<dbReference type="EMBL" id="JAAKZV010000002">
    <property type="protein sequence ID" value="NGN62520.1"/>
    <property type="molecule type" value="Genomic_DNA"/>
</dbReference>
<name>A0A6G4TSJ5_9ACTN</name>
<dbReference type="InterPro" id="IPR013783">
    <property type="entry name" value="Ig-like_fold"/>
</dbReference>
<accession>A0A6G4TSJ5</accession>
<dbReference type="RefSeq" id="WP_165229997.1">
    <property type="nucleotide sequence ID" value="NZ_JAAKZV010000002.1"/>
</dbReference>